<evidence type="ECO:0000313" key="4">
    <source>
        <dbReference type="Proteomes" id="UP000051494"/>
    </source>
</evidence>
<keyword evidence="1" id="KW-0812">Transmembrane</keyword>
<dbReference type="STRING" id="437022.CC99x_00835"/>
<dbReference type="EMBL" id="LKHV01000003">
    <property type="protein sequence ID" value="KRG19306.1"/>
    <property type="molecule type" value="Genomic_DNA"/>
</dbReference>
<dbReference type="RefSeq" id="WP_057623965.1">
    <property type="nucleotide sequence ID" value="NZ_LKHV02000001.1"/>
</dbReference>
<evidence type="ECO:0000313" key="2">
    <source>
        <dbReference type="EMBL" id="KRG19306.1"/>
    </source>
</evidence>
<dbReference type="OrthoDB" id="5649942at2"/>
<feature type="transmembrane region" description="Helical" evidence="1">
    <location>
        <begin position="43"/>
        <end position="61"/>
    </location>
</feature>
<reference evidence="2" key="1">
    <citation type="submission" date="2015-09" db="EMBL/GenBank/DDBJ databases">
        <title>Draft Genome Sequences of Two Novel Amoeba-resistant Intranuclear Bacteria, Candidatus Berkiella cookevillensis and Candidatus Berkiella aquae.</title>
        <authorList>
            <person name="Mehari Y.T."/>
            <person name="Arivett B.A."/>
            <person name="Farone A.L."/>
            <person name="Gunderson J.H."/>
            <person name="Farone M.B."/>
        </authorList>
    </citation>
    <scope>NUCLEOTIDE SEQUENCE [LARGE SCALE GENOMIC DNA]</scope>
    <source>
        <strain evidence="2">CC99</strain>
    </source>
</reference>
<sequence>MDTIIQVLIAAMCLFIVWRIYKVLKANPELLSKENMSKSFTTMGVLALILIGGIALMVMLLKAAS</sequence>
<protein>
    <submittedName>
        <fullName evidence="2">Uncharacterized protein</fullName>
    </submittedName>
</protein>
<organism evidence="2">
    <name type="scientific">Candidatus Berkiella cookevillensis</name>
    <dbReference type="NCBI Taxonomy" id="437022"/>
    <lineage>
        <taxon>Bacteria</taxon>
        <taxon>Pseudomonadati</taxon>
        <taxon>Pseudomonadota</taxon>
        <taxon>Gammaproteobacteria</taxon>
        <taxon>Candidatus Berkiellales</taxon>
        <taxon>Candidatus Berkiellaceae</taxon>
        <taxon>Candidatus Berkiella</taxon>
    </lineage>
</organism>
<gene>
    <name evidence="2" type="ORF">CC99x_00835</name>
    <name evidence="3" type="ORF">CC99x_008405</name>
</gene>
<comment type="caution">
    <text evidence="2">The sequence shown here is derived from an EMBL/GenBank/DDBJ whole genome shotgun (WGS) entry which is preliminary data.</text>
</comment>
<evidence type="ECO:0000313" key="3">
    <source>
        <dbReference type="EMBL" id="MCS5708920.1"/>
    </source>
</evidence>
<dbReference type="EMBL" id="LKHV02000001">
    <property type="protein sequence ID" value="MCS5708920.1"/>
    <property type="molecule type" value="Genomic_DNA"/>
</dbReference>
<reference evidence="3" key="3">
    <citation type="submission" date="2021-06" db="EMBL/GenBank/DDBJ databases">
        <title>Genomic Description and Analysis of Intracellular Bacteria, Candidatus Berkiella cookevillensis and Candidatus Berkiella aquae.</title>
        <authorList>
            <person name="Kidane D.T."/>
            <person name="Mehari Y.T."/>
            <person name="Rice F.C."/>
            <person name="Arivett B.A."/>
            <person name="Farone A.L."/>
            <person name="Berk S.G."/>
            <person name="Farone M.B."/>
        </authorList>
    </citation>
    <scope>NUCLEOTIDE SEQUENCE</scope>
    <source>
        <strain evidence="3">CC99</strain>
    </source>
</reference>
<keyword evidence="4" id="KW-1185">Reference proteome</keyword>
<dbReference type="Proteomes" id="UP000051494">
    <property type="component" value="Unassembled WGS sequence"/>
</dbReference>
<dbReference type="AlphaFoldDB" id="A0A0Q9YPR9"/>
<name>A0A0Q9YPR9_9GAMM</name>
<accession>A0A0Q9YPR9</accession>
<keyword evidence="1" id="KW-1133">Transmembrane helix</keyword>
<evidence type="ECO:0000256" key="1">
    <source>
        <dbReference type="SAM" id="Phobius"/>
    </source>
</evidence>
<keyword evidence="1" id="KW-0472">Membrane</keyword>
<reference evidence="3" key="2">
    <citation type="journal article" date="2016" name="Genome Announc.">
        <title>Draft Genome Sequences of Two Novel Amoeba-Resistant Intranuclear Bacteria, 'Candidatus Berkiella cookevillensis' and 'Candidatus Berkiella aquae'.</title>
        <authorList>
            <person name="Mehari Y.T."/>
            <person name="Arivett B.A."/>
            <person name="Farone A.L."/>
            <person name="Gunderson J.H."/>
            <person name="Farone M.B."/>
        </authorList>
    </citation>
    <scope>NUCLEOTIDE SEQUENCE</scope>
    <source>
        <strain evidence="3">CC99</strain>
    </source>
</reference>
<proteinExistence type="predicted"/>